<accession>A0A1F8AT49</accession>
<dbReference type="EMBL" id="MGGW01000011">
    <property type="protein sequence ID" value="OGM54669.1"/>
    <property type="molecule type" value="Genomic_DNA"/>
</dbReference>
<gene>
    <name evidence="1" type="ORF">A3E44_02480</name>
</gene>
<proteinExistence type="predicted"/>
<sequence length="74" mass="8731">MGELKAVREEITTLSGLQIQVHDHEVRIEKVEKKLNTVLSFKIINLSPNQPPNLQKYHKLRPRMTFRHLLTLFN</sequence>
<comment type="caution">
    <text evidence="1">The sequence shown here is derived from an EMBL/GenBank/DDBJ whole genome shotgun (WGS) entry which is preliminary data.</text>
</comment>
<reference evidence="1 2" key="1">
    <citation type="journal article" date="2016" name="Nat. Commun.">
        <title>Thousands of microbial genomes shed light on interconnected biogeochemical processes in an aquifer system.</title>
        <authorList>
            <person name="Anantharaman K."/>
            <person name="Brown C.T."/>
            <person name="Hug L.A."/>
            <person name="Sharon I."/>
            <person name="Castelle C.J."/>
            <person name="Probst A.J."/>
            <person name="Thomas B.C."/>
            <person name="Singh A."/>
            <person name="Wilkins M.J."/>
            <person name="Karaoz U."/>
            <person name="Brodie E.L."/>
            <person name="Williams K.H."/>
            <person name="Hubbard S.S."/>
            <person name="Banfield J.F."/>
        </authorList>
    </citation>
    <scope>NUCLEOTIDE SEQUENCE [LARGE SCALE GENOMIC DNA]</scope>
</reference>
<dbReference type="Proteomes" id="UP000178603">
    <property type="component" value="Unassembled WGS sequence"/>
</dbReference>
<evidence type="ECO:0000313" key="2">
    <source>
        <dbReference type="Proteomes" id="UP000178603"/>
    </source>
</evidence>
<evidence type="ECO:0000313" key="1">
    <source>
        <dbReference type="EMBL" id="OGM54669.1"/>
    </source>
</evidence>
<dbReference type="AlphaFoldDB" id="A0A1F8AT49"/>
<name>A0A1F8AT49_9BACT</name>
<organism evidence="1 2">
    <name type="scientific">Candidatus Woesebacteria bacterium RIFCSPHIGHO2_12_FULL_41_24</name>
    <dbReference type="NCBI Taxonomy" id="1802510"/>
    <lineage>
        <taxon>Bacteria</taxon>
        <taxon>Candidatus Woeseibacteriota</taxon>
    </lineage>
</organism>
<protein>
    <submittedName>
        <fullName evidence="1">Uncharacterized protein</fullName>
    </submittedName>
</protein>